<dbReference type="Pfam" id="PF00662">
    <property type="entry name" value="Proton_antipo_N"/>
    <property type="match status" value="1"/>
</dbReference>
<gene>
    <name evidence="17" type="ORF">LHJ74_13835</name>
</gene>
<dbReference type="NCBIfam" id="NF009284">
    <property type="entry name" value="PRK12644.1"/>
    <property type="match status" value="1"/>
</dbReference>
<feature type="transmembrane region" description="Helical" evidence="11">
    <location>
        <begin position="450"/>
        <end position="470"/>
    </location>
</feature>
<dbReference type="Pfam" id="PF04039">
    <property type="entry name" value="MnhB"/>
    <property type="match status" value="1"/>
</dbReference>
<keyword evidence="7" id="KW-0406">Ion transport</keyword>
<feature type="compositionally biased region" description="Acidic residues" evidence="10">
    <location>
        <begin position="986"/>
        <end position="998"/>
    </location>
</feature>
<comment type="caution">
    <text evidence="17">The sequence shown here is derived from an EMBL/GenBank/DDBJ whole genome shotgun (WGS) entry which is preliminary data.</text>
</comment>
<feature type="transmembrane region" description="Helical" evidence="11">
    <location>
        <begin position="199"/>
        <end position="216"/>
    </location>
</feature>
<feature type="transmembrane region" description="Helical" evidence="11">
    <location>
        <begin position="618"/>
        <end position="638"/>
    </location>
</feature>
<feature type="transmembrane region" description="Helical" evidence="11">
    <location>
        <begin position="267"/>
        <end position="285"/>
    </location>
</feature>
<dbReference type="RefSeq" id="WP_260218305.1">
    <property type="nucleotide sequence ID" value="NZ_JAJAGO010000006.1"/>
</dbReference>
<feature type="transmembrane region" description="Helical" evidence="11">
    <location>
        <begin position="670"/>
        <end position="689"/>
    </location>
</feature>
<evidence type="ECO:0000259" key="16">
    <source>
        <dbReference type="Pfam" id="PF20501"/>
    </source>
</evidence>
<feature type="region of interest" description="Disordered" evidence="10">
    <location>
        <begin position="794"/>
        <end position="837"/>
    </location>
</feature>
<feature type="region of interest" description="Disordered" evidence="10">
    <location>
        <begin position="980"/>
        <end position="1012"/>
    </location>
</feature>
<evidence type="ECO:0000256" key="7">
    <source>
        <dbReference type="ARBA" id="ARBA00023065"/>
    </source>
</evidence>
<protein>
    <submittedName>
        <fullName evidence="17">Na+/H+ antiporter subunit A</fullName>
    </submittedName>
</protein>
<dbReference type="InterPro" id="IPR025383">
    <property type="entry name" value="MrpA_C/MbhD"/>
</dbReference>
<dbReference type="InterPro" id="IPR050616">
    <property type="entry name" value="CPA3_Na-H_Antiporter_A"/>
</dbReference>
<keyword evidence="2" id="KW-0813">Transport</keyword>
<evidence type="ECO:0000256" key="10">
    <source>
        <dbReference type="SAM" id="MobiDB-lite"/>
    </source>
</evidence>
<feature type="domain" description="NADH-Ubiquinone oxidoreductase (complex I) chain 5 N-terminal" evidence="13">
    <location>
        <begin position="63"/>
        <end position="100"/>
    </location>
</feature>
<feature type="transmembrane region" description="Helical" evidence="11">
    <location>
        <begin position="911"/>
        <end position="931"/>
    </location>
</feature>
<keyword evidence="18" id="KW-1185">Reference proteome</keyword>
<feature type="transmembrane region" description="Helical" evidence="11">
    <location>
        <begin position="874"/>
        <end position="890"/>
    </location>
</feature>
<dbReference type="Pfam" id="PF20501">
    <property type="entry name" value="MbhE"/>
    <property type="match status" value="1"/>
</dbReference>
<dbReference type="InterPro" id="IPR001750">
    <property type="entry name" value="ND/Mrp_TM"/>
</dbReference>
<feature type="transmembrane region" description="Helical" evidence="11">
    <location>
        <begin position="25"/>
        <end position="43"/>
    </location>
</feature>
<evidence type="ECO:0000256" key="9">
    <source>
        <dbReference type="RuleBase" id="RU000320"/>
    </source>
</evidence>
<name>A0ABT2JSX9_9ACTN</name>
<feature type="transmembrane region" description="Helical" evidence="11">
    <location>
        <begin position="645"/>
        <end position="664"/>
    </location>
</feature>
<dbReference type="InterPro" id="IPR046806">
    <property type="entry name" value="MrpA_C/MbhE"/>
</dbReference>
<keyword evidence="8 11" id="KW-0472">Membrane</keyword>
<dbReference type="PANTHER" id="PTHR43373">
    <property type="entry name" value="NA(+)/H(+) ANTIPORTER SUBUNIT"/>
    <property type="match status" value="1"/>
</dbReference>
<dbReference type="EMBL" id="JAJAGO010000006">
    <property type="protein sequence ID" value="MCT2590977.1"/>
    <property type="molecule type" value="Genomic_DNA"/>
</dbReference>
<dbReference type="InterPro" id="IPR001516">
    <property type="entry name" value="Proton_antipo_N"/>
</dbReference>
<dbReference type="Pfam" id="PF13244">
    <property type="entry name" value="MbhD"/>
    <property type="match status" value="1"/>
</dbReference>
<feature type="transmembrane region" description="Helical" evidence="11">
    <location>
        <begin position="769"/>
        <end position="786"/>
    </location>
</feature>
<evidence type="ECO:0000259" key="15">
    <source>
        <dbReference type="Pfam" id="PF13244"/>
    </source>
</evidence>
<proteinExistence type="predicted"/>
<evidence type="ECO:0000256" key="6">
    <source>
        <dbReference type="ARBA" id="ARBA00022989"/>
    </source>
</evidence>
<evidence type="ECO:0000256" key="11">
    <source>
        <dbReference type="SAM" id="Phobius"/>
    </source>
</evidence>
<feature type="transmembrane region" description="Helical" evidence="11">
    <location>
        <begin position="160"/>
        <end position="179"/>
    </location>
</feature>
<keyword evidence="6 11" id="KW-1133">Transmembrane helix</keyword>
<feature type="domain" description="NADH:quinone oxidoreductase/Mrp antiporter transmembrane" evidence="12">
    <location>
        <begin position="123"/>
        <end position="388"/>
    </location>
</feature>
<keyword evidence="5 9" id="KW-0812">Transmembrane</keyword>
<feature type="transmembrane region" description="Helical" evidence="11">
    <location>
        <begin position="846"/>
        <end position="868"/>
    </location>
</feature>
<dbReference type="Pfam" id="PF00361">
    <property type="entry name" value="Proton_antipo_M"/>
    <property type="match status" value="1"/>
</dbReference>
<evidence type="ECO:0000256" key="3">
    <source>
        <dbReference type="ARBA" id="ARBA00022449"/>
    </source>
</evidence>
<feature type="domain" description="Na+/H+ antiporter MnhB subunit-related protein" evidence="14">
    <location>
        <begin position="848"/>
        <end position="970"/>
    </location>
</feature>
<feature type="transmembrane region" description="Helical" evidence="11">
    <location>
        <begin position="408"/>
        <end position="429"/>
    </location>
</feature>
<organism evidence="17 18">
    <name type="scientific">Streptomyces gossypii</name>
    <dbReference type="NCBI Taxonomy" id="2883101"/>
    <lineage>
        <taxon>Bacteria</taxon>
        <taxon>Bacillati</taxon>
        <taxon>Actinomycetota</taxon>
        <taxon>Actinomycetes</taxon>
        <taxon>Kitasatosporales</taxon>
        <taxon>Streptomycetaceae</taxon>
        <taxon>Streptomyces</taxon>
    </lineage>
</organism>
<feature type="transmembrane region" description="Helical" evidence="11">
    <location>
        <begin position="236"/>
        <end position="255"/>
    </location>
</feature>
<sequence length="1012" mass="105309">MLVLVAVHAGVAATLPWWGRRIGRGAWAVAALAPLAVLAWSAVQAPGILGGTPVEESLSWAPSLELTFDVRLDPLSLLAVWVVSGVGVLVLAYSASYFERREAGRESALLLAFSGAMLGLVVADNLFALYLFWELTTVVSFLLIAGRGDRAARRRAAEQGLLVTAAGGLTMLAGFVLLGQAAGSYRISRLVADPPRGDMVTVALVLVLIGAFAKSAQMPFHGWLPAAMEAPTPVSAYLHAAAMVKAGVYLVARLAPGFAETGPWRPMVLAVGLTSMVLAAWRALRETDLKRLLAYGTISELGMLMALLGTGTRTAALAGAAMLVAHAAFKAPLFLVTGILDKRTGTRDVRLLSGLGRRMPVLFAVGAAAAASMAGVPLLLGFLAKEAAYEAFLHSGKLDGRELYGHDWLFAALFLGSVLTVAYTGRFLWGAFAVKPGVETGDPAPPGPGFLAPAAALSVTGLVLGLWYHALSVPVAAYADTYATGGGGAGASGGKPYELALWHGLTPVLGLSLLALLLGIALHLGSVRWVFPGPRHPASHPAALPKSPVWRRLPRLPDAQHGYEAALRAMRTLTLRTVRHTQVGSLPAYLAVLLITVLALPGSALLGTGDVSFGRPEMWTSSVQLPLAAVVLTTAVAVTATRHRLTGVMLTGAVGYGVAGLFLVRGAPDLALTQFLVESLTLVAIVLVLRRMPTRFTPERTAVRTRVLQIVVSAGMGVFVALFALVATTARDAPAVSGEQLRRTEETGAHNAVNAIIVDFRAMDTLGEIAVLLVAALGVFSLIGIWQESEGEAAARPEREAAAADPAGNGRGTAPSLRRSPAASWDEPHERWLPGAAERPGGERSVLLEVLTRLLFPSLLVLSLYLLVSGHEHPGGGFSAGLVAGQAYVLRYLVGGRADLGIAAPTDPGTLAGGGLALAAVVGLLPVAFGAEALSSTVVETWLPVVGTLKFATSMFFDVGVYLLVVGVTLKLLSALGVGLSPQTSDEPETLNEPESSDGLESSDGGTVEGRS</sequence>
<feature type="transmembrane region" description="Helical" evidence="11">
    <location>
        <begin position="361"/>
        <end position="384"/>
    </location>
</feature>
<comment type="subcellular location">
    <subcellularLocation>
        <location evidence="1">Cell membrane</location>
        <topology evidence="1">Multi-pass membrane protein</topology>
    </subcellularLocation>
    <subcellularLocation>
        <location evidence="9">Membrane</location>
        <topology evidence="9">Multi-pass membrane protein</topology>
    </subcellularLocation>
</comment>
<feature type="transmembrane region" description="Helical" evidence="11">
    <location>
        <begin position="710"/>
        <end position="730"/>
    </location>
</feature>
<reference evidence="17 18" key="1">
    <citation type="submission" date="2021-10" db="EMBL/GenBank/DDBJ databases">
        <title>Streptomyces gossypii sp. nov., isolated from soil collected from cotton field.</title>
        <authorList>
            <person name="Ge X."/>
            <person name="Chen X."/>
            <person name="Liu W."/>
        </authorList>
    </citation>
    <scope>NUCLEOTIDE SEQUENCE [LARGE SCALE GENOMIC DNA]</scope>
    <source>
        <strain evidence="17 18">N2-109</strain>
    </source>
</reference>
<evidence type="ECO:0000259" key="14">
    <source>
        <dbReference type="Pfam" id="PF04039"/>
    </source>
</evidence>
<feature type="transmembrane region" description="Helical" evidence="11">
    <location>
        <begin position="586"/>
        <end position="606"/>
    </location>
</feature>
<feature type="domain" description="MrpA C-terminal/MbhD" evidence="15">
    <location>
        <begin position="630"/>
        <end position="693"/>
    </location>
</feature>
<evidence type="ECO:0000313" key="17">
    <source>
        <dbReference type="EMBL" id="MCT2590977.1"/>
    </source>
</evidence>
<evidence type="ECO:0000259" key="12">
    <source>
        <dbReference type="Pfam" id="PF00361"/>
    </source>
</evidence>
<feature type="domain" description="MrpA C-terminal/MbhE" evidence="16">
    <location>
        <begin position="704"/>
        <end position="787"/>
    </location>
</feature>
<feature type="transmembrane region" description="Helical" evidence="11">
    <location>
        <begin position="129"/>
        <end position="148"/>
    </location>
</feature>
<feature type="transmembrane region" description="Helical" evidence="11">
    <location>
        <begin position="951"/>
        <end position="973"/>
    </location>
</feature>
<dbReference type="PRINTS" id="PR01434">
    <property type="entry name" value="NADHDHGNASE5"/>
</dbReference>
<evidence type="ECO:0000256" key="2">
    <source>
        <dbReference type="ARBA" id="ARBA00022448"/>
    </source>
</evidence>
<evidence type="ECO:0000256" key="1">
    <source>
        <dbReference type="ARBA" id="ARBA00004651"/>
    </source>
</evidence>
<feature type="transmembrane region" description="Helical" evidence="11">
    <location>
        <begin position="315"/>
        <end position="340"/>
    </location>
</feature>
<evidence type="ECO:0000256" key="5">
    <source>
        <dbReference type="ARBA" id="ARBA00022692"/>
    </source>
</evidence>
<feature type="transmembrane region" description="Helical" evidence="11">
    <location>
        <begin position="508"/>
        <end position="531"/>
    </location>
</feature>
<feature type="transmembrane region" description="Helical" evidence="11">
    <location>
        <begin position="107"/>
        <end position="123"/>
    </location>
</feature>
<dbReference type="InterPro" id="IPR007182">
    <property type="entry name" value="MnhB"/>
</dbReference>
<keyword evidence="4" id="KW-1003">Cell membrane</keyword>
<keyword evidence="3" id="KW-0050">Antiport</keyword>
<dbReference type="Proteomes" id="UP001156389">
    <property type="component" value="Unassembled WGS sequence"/>
</dbReference>
<evidence type="ECO:0000259" key="13">
    <source>
        <dbReference type="Pfam" id="PF00662"/>
    </source>
</evidence>
<accession>A0ABT2JSX9</accession>
<feature type="transmembrane region" description="Helical" evidence="11">
    <location>
        <begin position="292"/>
        <end position="309"/>
    </location>
</feature>
<evidence type="ECO:0000256" key="4">
    <source>
        <dbReference type="ARBA" id="ARBA00022475"/>
    </source>
</evidence>
<evidence type="ECO:0000313" key="18">
    <source>
        <dbReference type="Proteomes" id="UP001156389"/>
    </source>
</evidence>
<feature type="transmembrane region" description="Helical" evidence="11">
    <location>
        <begin position="75"/>
        <end position="95"/>
    </location>
</feature>
<evidence type="ECO:0000256" key="8">
    <source>
        <dbReference type="ARBA" id="ARBA00023136"/>
    </source>
</evidence>
<dbReference type="PANTHER" id="PTHR43373:SF1">
    <property type="entry name" value="NA(+)_H(+) ANTIPORTER SUBUNIT A"/>
    <property type="match status" value="1"/>
</dbReference>